<keyword evidence="1" id="KW-0812">Transmembrane</keyword>
<reference evidence="3 4" key="1">
    <citation type="submission" date="2020-03" db="EMBL/GenBank/DDBJ databases">
        <authorList>
            <person name="Wang L."/>
            <person name="He N."/>
            <person name="Li Y."/>
            <person name="Fang Y."/>
            <person name="Zhang F."/>
        </authorList>
    </citation>
    <scope>NUCLEOTIDE SEQUENCE [LARGE SCALE GENOMIC DNA]</scope>
    <source>
        <strain evidence="3 4">36D10-4-7</strain>
    </source>
</reference>
<dbReference type="RefSeq" id="WP_168134423.1">
    <property type="nucleotide sequence ID" value="NZ_JAAVJH010000005.1"/>
</dbReference>
<dbReference type="Pfam" id="PF02470">
    <property type="entry name" value="MlaD"/>
    <property type="match status" value="1"/>
</dbReference>
<dbReference type="PANTHER" id="PTHR33371:SF4">
    <property type="entry name" value="INTERMEMBRANE PHOSPHOLIPID TRANSPORT SYSTEM BINDING PROTEIN MLAD"/>
    <property type="match status" value="1"/>
</dbReference>
<evidence type="ECO:0000259" key="2">
    <source>
        <dbReference type="Pfam" id="PF02470"/>
    </source>
</evidence>
<comment type="caution">
    <text evidence="3">The sequence shown here is derived from an EMBL/GenBank/DDBJ whole genome shotgun (WGS) entry which is preliminary data.</text>
</comment>
<keyword evidence="1" id="KW-0472">Membrane</keyword>
<dbReference type="Proteomes" id="UP000732399">
    <property type="component" value="Unassembled WGS sequence"/>
</dbReference>
<protein>
    <submittedName>
        <fullName evidence="3">MCE family protein</fullName>
    </submittedName>
</protein>
<dbReference type="InterPro" id="IPR003399">
    <property type="entry name" value="Mce/MlaD"/>
</dbReference>
<proteinExistence type="predicted"/>
<keyword evidence="1" id="KW-1133">Transmembrane helix</keyword>
<evidence type="ECO:0000256" key="1">
    <source>
        <dbReference type="SAM" id="Phobius"/>
    </source>
</evidence>
<feature type="transmembrane region" description="Helical" evidence="1">
    <location>
        <begin position="12"/>
        <end position="29"/>
    </location>
</feature>
<dbReference type="PANTHER" id="PTHR33371">
    <property type="entry name" value="INTERMEMBRANE PHOSPHOLIPID TRANSPORT SYSTEM BINDING PROTEIN MLAD-RELATED"/>
    <property type="match status" value="1"/>
</dbReference>
<organism evidence="3 4">
    <name type="scientific">Sphingomonas corticis</name>
    <dbReference type="NCBI Taxonomy" id="2722791"/>
    <lineage>
        <taxon>Bacteria</taxon>
        <taxon>Pseudomonadati</taxon>
        <taxon>Pseudomonadota</taxon>
        <taxon>Alphaproteobacteria</taxon>
        <taxon>Sphingomonadales</taxon>
        <taxon>Sphingomonadaceae</taxon>
        <taxon>Sphingomonas</taxon>
    </lineage>
</organism>
<evidence type="ECO:0000313" key="4">
    <source>
        <dbReference type="Proteomes" id="UP000732399"/>
    </source>
</evidence>
<dbReference type="InterPro" id="IPR052336">
    <property type="entry name" value="MlaD_Phospholipid_Transporter"/>
</dbReference>
<name>A0ABX1CLR4_9SPHN</name>
<evidence type="ECO:0000313" key="3">
    <source>
        <dbReference type="EMBL" id="NJR78889.1"/>
    </source>
</evidence>
<sequence>MGPNPQSQIRWGLGVSAAAIVVVAVLALVPDPFFRHRCYATALDDVGGVTPGTPVFFRGAPVGEVTKVALDPASRRFGVDLSIVKSWRPSACDYVIVGAANPLTAPRIELVTLDGPARTCGAALAQAGCSTIAPVASDGAAIRACRRAPDLIQSAAAAVAQAAGVARTANAMATRLATMLNGSAGGGASPVDMARLARDATGTVAALNSVSSELGRSLAPGRGDIALTLANVRRLSGTAATLDVAAVNGILRDTNAMIARNQETVAAMLADTRGATQQTRTMLEGLSASMVQASANLATVSDDLGTLTERLSGDPTFAIRGSRFADPPAPGAVK</sequence>
<feature type="domain" description="Mce/MlaD" evidence="2">
    <location>
        <begin position="38"/>
        <end position="84"/>
    </location>
</feature>
<accession>A0ABX1CLR4</accession>
<keyword evidence="4" id="KW-1185">Reference proteome</keyword>
<dbReference type="EMBL" id="JAAVJH010000005">
    <property type="protein sequence ID" value="NJR78889.1"/>
    <property type="molecule type" value="Genomic_DNA"/>
</dbReference>
<gene>
    <name evidence="3" type="ORF">HBH26_09850</name>
</gene>